<evidence type="ECO:0000313" key="1">
    <source>
        <dbReference type="EMBL" id="KAG7381154.1"/>
    </source>
</evidence>
<evidence type="ECO:0000313" key="2">
    <source>
        <dbReference type="Proteomes" id="UP000694044"/>
    </source>
</evidence>
<comment type="caution">
    <text evidence="1">The sequence shown here is derived from an EMBL/GenBank/DDBJ whole genome shotgun (WGS) entry which is preliminary data.</text>
</comment>
<dbReference type="Proteomes" id="UP000694044">
    <property type="component" value="Unassembled WGS sequence"/>
</dbReference>
<gene>
    <name evidence="1" type="ORF">PHYPSEUDO_006435</name>
</gene>
<organism evidence="1 2">
    <name type="scientific">Phytophthora pseudosyringae</name>
    <dbReference type="NCBI Taxonomy" id="221518"/>
    <lineage>
        <taxon>Eukaryota</taxon>
        <taxon>Sar</taxon>
        <taxon>Stramenopiles</taxon>
        <taxon>Oomycota</taxon>
        <taxon>Peronosporomycetes</taxon>
        <taxon>Peronosporales</taxon>
        <taxon>Peronosporaceae</taxon>
        <taxon>Phytophthora</taxon>
    </lineage>
</organism>
<dbReference type="EMBL" id="JAGDFM010000260">
    <property type="protein sequence ID" value="KAG7381154.1"/>
    <property type="molecule type" value="Genomic_DNA"/>
</dbReference>
<protein>
    <submittedName>
        <fullName evidence="1">Uncharacterized protein</fullName>
    </submittedName>
</protein>
<name>A0A8T1VP58_9STRA</name>
<accession>A0A8T1VP58</accession>
<proteinExistence type="predicted"/>
<sequence>MQNLVCVVLGVGCCFHKGADKSYCIAKLQDELQTTIEEKTGLRPKRSNIKLYVAKRYGEWIYDNDAKDLRQGDLPLCVEDILTAENLMDPEDKIGDEKFGFRHGRQGDQIDLIIVRVPSSIQKRLRVVYASRICYYKLQDYNGNVLLLVMVLAPATDSFVLVRFRFRFGVLLCRLELRLCSPRLGNSHISAQPNVCTLFDRFDVAFAFVGFGAHTHGSLLRDKV</sequence>
<reference evidence="1" key="1">
    <citation type="submission" date="2021-02" db="EMBL/GenBank/DDBJ databases">
        <authorList>
            <person name="Palmer J.M."/>
        </authorList>
    </citation>
    <scope>NUCLEOTIDE SEQUENCE</scope>
    <source>
        <strain evidence="1">SCRP734</strain>
    </source>
</reference>
<dbReference type="AlphaFoldDB" id="A0A8T1VP58"/>
<keyword evidence="2" id="KW-1185">Reference proteome</keyword>